<feature type="domain" description="Ig-like" evidence="1">
    <location>
        <begin position="19"/>
        <end position="81"/>
    </location>
</feature>
<evidence type="ECO:0000313" key="3">
    <source>
        <dbReference type="WBParaSite" id="nRc.2.0.1.t46485-RA"/>
    </source>
</evidence>
<name>A0A915L5X2_ROMCU</name>
<dbReference type="Gene3D" id="2.60.40.10">
    <property type="entry name" value="Immunoglobulins"/>
    <property type="match status" value="1"/>
</dbReference>
<evidence type="ECO:0000313" key="2">
    <source>
        <dbReference type="Proteomes" id="UP000887565"/>
    </source>
</evidence>
<organism evidence="2 3">
    <name type="scientific">Romanomermis culicivorax</name>
    <name type="common">Nematode worm</name>
    <dbReference type="NCBI Taxonomy" id="13658"/>
    <lineage>
        <taxon>Eukaryota</taxon>
        <taxon>Metazoa</taxon>
        <taxon>Ecdysozoa</taxon>
        <taxon>Nematoda</taxon>
        <taxon>Enoplea</taxon>
        <taxon>Dorylaimia</taxon>
        <taxon>Mermithida</taxon>
        <taxon>Mermithoidea</taxon>
        <taxon>Mermithidae</taxon>
        <taxon>Romanomermis</taxon>
    </lineage>
</organism>
<dbReference type="InterPro" id="IPR036179">
    <property type="entry name" value="Ig-like_dom_sf"/>
</dbReference>
<dbReference type="AlphaFoldDB" id="A0A915L5X2"/>
<dbReference type="InterPro" id="IPR007110">
    <property type="entry name" value="Ig-like_dom"/>
</dbReference>
<accession>A0A915L5X2</accession>
<dbReference type="WBParaSite" id="nRc.2.0.1.t46485-RA">
    <property type="protein sequence ID" value="nRc.2.0.1.t46485-RA"/>
    <property type="gene ID" value="nRc.2.0.1.g46485"/>
</dbReference>
<evidence type="ECO:0000259" key="1">
    <source>
        <dbReference type="PROSITE" id="PS50835"/>
    </source>
</evidence>
<protein>
    <submittedName>
        <fullName evidence="3">Ig-like domain-containing protein</fullName>
    </submittedName>
</protein>
<dbReference type="InterPro" id="IPR013783">
    <property type="entry name" value="Ig-like_fold"/>
</dbReference>
<keyword evidence="2" id="KW-1185">Reference proteome</keyword>
<proteinExistence type="predicted"/>
<dbReference type="Proteomes" id="UP000887565">
    <property type="component" value="Unplaced"/>
</dbReference>
<sequence>KVRVQVKKNLPTLTDLPIGKRVEIECTVGPFNKQITWTWLKDGEILSRANADAVETTSGLRVRLALVMTESSSGQYVVRVTYPNGLTKTCPAFLVNVNKKLPSVSEEKPGSVDNCKNGIFNKVFYESDVPKYCVINEDGPNDGLCMDMNNLYYKLKPFVTRQVREQKNKDWTYEYKRYNLQGL</sequence>
<dbReference type="PROSITE" id="PS50835">
    <property type="entry name" value="IG_LIKE"/>
    <property type="match status" value="1"/>
</dbReference>
<reference evidence="3" key="1">
    <citation type="submission" date="2022-11" db="UniProtKB">
        <authorList>
            <consortium name="WormBaseParasite"/>
        </authorList>
    </citation>
    <scope>IDENTIFICATION</scope>
</reference>
<dbReference type="SUPFAM" id="SSF48726">
    <property type="entry name" value="Immunoglobulin"/>
    <property type="match status" value="1"/>
</dbReference>